<feature type="compositionally biased region" description="Polar residues" evidence="1">
    <location>
        <begin position="164"/>
        <end position="175"/>
    </location>
</feature>
<gene>
    <name evidence="2" type="ORF">H4R34_000870</name>
</gene>
<dbReference type="EMBL" id="JANBQB010000030">
    <property type="protein sequence ID" value="KAJ1984117.1"/>
    <property type="molecule type" value="Genomic_DNA"/>
</dbReference>
<reference evidence="2" key="1">
    <citation type="submission" date="2022-07" db="EMBL/GenBank/DDBJ databases">
        <title>Phylogenomic reconstructions and comparative analyses of Kickxellomycotina fungi.</title>
        <authorList>
            <person name="Reynolds N.K."/>
            <person name="Stajich J.E."/>
            <person name="Barry K."/>
            <person name="Grigoriev I.V."/>
            <person name="Crous P."/>
            <person name="Smith M.E."/>
        </authorList>
    </citation>
    <scope>NUCLEOTIDE SEQUENCE</scope>
    <source>
        <strain evidence="2">RSA 567</strain>
    </source>
</reference>
<proteinExistence type="predicted"/>
<feature type="compositionally biased region" description="Basic and acidic residues" evidence="1">
    <location>
        <begin position="434"/>
        <end position="444"/>
    </location>
</feature>
<comment type="caution">
    <text evidence="2">The sequence shown here is derived from an EMBL/GenBank/DDBJ whole genome shotgun (WGS) entry which is preliminary data.</text>
</comment>
<dbReference type="Proteomes" id="UP001151582">
    <property type="component" value="Unassembled WGS sequence"/>
</dbReference>
<evidence type="ECO:0000313" key="2">
    <source>
        <dbReference type="EMBL" id="KAJ1984117.1"/>
    </source>
</evidence>
<protein>
    <submittedName>
        <fullName evidence="2">Uncharacterized protein</fullName>
    </submittedName>
</protein>
<keyword evidence="3" id="KW-1185">Reference proteome</keyword>
<evidence type="ECO:0000313" key="3">
    <source>
        <dbReference type="Proteomes" id="UP001151582"/>
    </source>
</evidence>
<dbReference type="AlphaFoldDB" id="A0A9W8B4M2"/>
<organism evidence="2 3">
    <name type="scientific">Dimargaris verticillata</name>
    <dbReference type="NCBI Taxonomy" id="2761393"/>
    <lineage>
        <taxon>Eukaryota</taxon>
        <taxon>Fungi</taxon>
        <taxon>Fungi incertae sedis</taxon>
        <taxon>Zoopagomycota</taxon>
        <taxon>Kickxellomycotina</taxon>
        <taxon>Dimargaritomycetes</taxon>
        <taxon>Dimargaritales</taxon>
        <taxon>Dimargaritaceae</taxon>
        <taxon>Dimargaris</taxon>
    </lineage>
</organism>
<name>A0A9W8B4M2_9FUNG</name>
<accession>A0A9W8B4M2</accession>
<feature type="region of interest" description="Disordered" evidence="1">
    <location>
        <begin position="421"/>
        <end position="444"/>
    </location>
</feature>
<evidence type="ECO:0000256" key="1">
    <source>
        <dbReference type="SAM" id="MobiDB-lite"/>
    </source>
</evidence>
<feature type="compositionally biased region" description="Low complexity" evidence="1">
    <location>
        <begin position="146"/>
        <end position="163"/>
    </location>
</feature>
<sequence>MRTHPYTLFRDGPAIGFQGMAAAPSASNLATVSQNESTQHPNITPPESPAFLSWRSSQEPSPVASASSLFISMPSVREMDRLSLDSAHFSQGSTEWTSLASTNHPNLPAPTSPHGAWDAELLNLTHLSLNRASHLMTAAADQGRLSIGSTPSSPSIRSKSASTVRHTPSPNERAQTTSNPPPTCTNPVSPAATLRSSSEVIASAPEAEKCLHPKLSPASARDSDIGQLRNQILELQLDLGRMREKAYQEELRRERLLASLITQYYRHHQLPSLPSAANLKPLLLDVIAAYEARMADSLAVLPISATTQTPQPCCCAPSNAELEQLRRENEALQLQLHAYHQPAFKLRSLSRANPDPYATKSQLTTQFIRQDKLHWKYQLWKVDDLDDETCRHLIKEFMLLFKVNDPRHLISWLNLRRHKQETRANHRTSAQRANRTERKGVDSY</sequence>
<feature type="region of interest" description="Disordered" evidence="1">
    <location>
        <begin position="143"/>
        <end position="191"/>
    </location>
</feature>
<dbReference type="OrthoDB" id="5599116at2759"/>